<dbReference type="RefSeq" id="WP_014454205.1">
    <property type="nucleotide sequence ID" value="NC_017098.1"/>
</dbReference>
<sequence>MIQNHRRIPRRYGRSLLLAAAVLPLLLGGCSYYHRATVQGFVEDEATGTGINNATVRFYQEEPNRPSSSGFFARTSTSTSGGNPGYYRNTVVWDRYFSEFGAEGDSGTIYLGVTHPDYQGRVIRMPGILSDDINTLQTIQLQRVTFAAGEVYGRVIRAGDGSGVNGVRMVLTVPDLDDAGSPTGSEREYVAVTGMRTGESGWYSFDEPSWRDASTDPGGSSEVDARIEIDDPDWKGENPEPRTVRLISEQDREVPDSMRAVRQPRSEFSATLTGRVLYRPAGAEEYRGLAGVEVEISWSDERGDRSEIRETGPDGSFTASLSWQREEGYLPPAGVPEGEDMLRASEDQLVVEYRHQKIDAADEDRGRGAIRSWVTPNRMPDLYLEESP</sequence>
<dbReference type="OrthoDB" id="9854424at2"/>
<reference evidence="3" key="1">
    <citation type="journal article" date="2013" name="Stand. Genomic Sci.">
        <title>Complete genome sequence of the halophilic bacterium Spirochaeta africana type strain (Z-7692(T)) from the alkaline Lake Magadi in the East African Rift.</title>
        <authorList>
            <person name="Liolos K."/>
            <person name="Abt B."/>
            <person name="Scheuner C."/>
            <person name="Teshima H."/>
            <person name="Held B."/>
            <person name="Lapidus A."/>
            <person name="Nolan M."/>
            <person name="Lucas S."/>
            <person name="Deshpande S."/>
            <person name="Cheng J.F."/>
            <person name="Tapia R."/>
            <person name="Goodwin L.A."/>
            <person name="Pitluck S."/>
            <person name="Pagani I."/>
            <person name="Ivanova N."/>
            <person name="Mavromatis K."/>
            <person name="Mikhailova N."/>
            <person name="Huntemann M."/>
            <person name="Pati A."/>
            <person name="Chen A."/>
            <person name="Palaniappan K."/>
            <person name="Land M."/>
            <person name="Rohde M."/>
            <person name="Tindall B.J."/>
            <person name="Detter J.C."/>
            <person name="Goker M."/>
            <person name="Bristow J."/>
            <person name="Eisen J.A."/>
            <person name="Markowitz V."/>
            <person name="Hugenholtz P."/>
            <person name="Woyke T."/>
            <person name="Klenk H.P."/>
            <person name="Kyrpides N.C."/>
        </authorList>
    </citation>
    <scope>NUCLEOTIDE SEQUENCE</scope>
    <source>
        <strain evidence="3">ATCC 700263 / DSM 8902 / Z-7692</strain>
    </source>
</reference>
<name>H9UFB4_SPIAZ</name>
<dbReference type="KEGG" id="sfc:Spiaf_0098"/>
<evidence type="ECO:0000256" key="1">
    <source>
        <dbReference type="SAM" id="MobiDB-lite"/>
    </source>
</evidence>
<proteinExistence type="predicted"/>
<dbReference type="AlphaFoldDB" id="H9UFB4"/>
<organism evidence="2 3">
    <name type="scientific">Spirochaeta africana (strain ATCC 700263 / DSM 8902 / Z-7692)</name>
    <dbReference type="NCBI Taxonomy" id="889378"/>
    <lineage>
        <taxon>Bacteria</taxon>
        <taxon>Pseudomonadati</taxon>
        <taxon>Spirochaetota</taxon>
        <taxon>Spirochaetia</taxon>
        <taxon>Spirochaetales</taxon>
        <taxon>Spirochaetaceae</taxon>
        <taxon>Spirochaeta</taxon>
    </lineage>
</organism>
<evidence type="ECO:0008006" key="4">
    <source>
        <dbReference type="Google" id="ProtNLM"/>
    </source>
</evidence>
<evidence type="ECO:0000313" key="2">
    <source>
        <dbReference type="EMBL" id="AFG36207.1"/>
    </source>
</evidence>
<dbReference type="PATRIC" id="fig|889378.3.peg.101"/>
<dbReference type="HOGENOM" id="CLU_711532_0_0_12"/>
<dbReference type="Proteomes" id="UP000007383">
    <property type="component" value="Chromosome"/>
</dbReference>
<feature type="region of interest" description="Disordered" evidence="1">
    <location>
        <begin position="203"/>
        <end position="224"/>
    </location>
</feature>
<evidence type="ECO:0000313" key="3">
    <source>
        <dbReference type="Proteomes" id="UP000007383"/>
    </source>
</evidence>
<dbReference type="EMBL" id="CP003282">
    <property type="protein sequence ID" value="AFG36207.1"/>
    <property type="molecule type" value="Genomic_DNA"/>
</dbReference>
<gene>
    <name evidence="2" type="ordered locus">Spiaf_0098</name>
</gene>
<protein>
    <recommendedName>
        <fullName evidence="4">Lipoprotein</fullName>
    </recommendedName>
</protein>
<accession>H9UFB4</accession>
<keyword evidence="3" id="KW-1185">Reference proteome</keyword>
<dbReference type="PROSITE" id="PS51257">
    <property type="entry name" value="PROKAR_LIPOPROTEIN"/>
    <property type="match status" value="1"/>
</dbReference>
<dbReference type="STRING" id="889378.Spiaf_0098"/>